<name>A0A067PGC7_9AGAM</name>
<organism evidence="2 3">
    <name type="scientific">Jaapia argillacea MUCL 33604</name>
    <dbReference type="NCBI Taxonomy" id="933084"/>
    <lineage>
        <taxon>Eukaryota</taxon>
        <taxon>Fungi</taxon>
        <taxon>Dikarya</taxon>
        <taxon>Basidiomycota</taxon>
        <taxon>Agaricomycotina</taxon>
        <taxon>Agaricomycetes</taxon>
        <taxon>Agaricomycetidae</taxon>
        <taxon>Jaapiales</taxon>
        <taxon>Jaapiaceae</taxon>
        <taxon>Jaapia</taxon>
    </lineage>
</organism>
<dbReference type="HOGENOM" id="CLU_2455037_0_0_1"/>
<gene>
    <name evidence="2" type="ORF">JAAARDRAFT_445998</name>
</gene>
<dbReference type="InParanoid" id="A0A067PGC7"/>
<sequence length="89" mass="10237">MRRGGSQRWCLPTHQRRLLVGSVGLVWTPQLFRDGTKSHHTQTDNQAPNYPVSKGHGENKHGGMEDSWRVWLSRNKTHPVSMDEHRAGR</sequence>
<reference evidence="3" key="1">
    <citation type="journal article" date="2014" name="Proc. Natl. Acad. Sci. U.S.A.">
        <title>Extensive sampling of basidiomycete genomes demonstrates inadequacy of the white-rot/brown-rot paradigm for wood decay fungi.</title>
        <authorList>
            <person name="Riley R."/>
            <person name="Salamov A.A."/>
            <person name="Brown D.W."/>
            <person name="Nagy L.G."/>
            <person name="Floudas D."/>
            <person name="Held B.W."/>
            <person name="Levasseur A."/>
            <person name="Lombard V."/>
            <person name="Morin E."/>
            <person name="Otillar R."/>
            <person name="Lindquist E.A."/>
            <person name="Sun H."/>
            <person name="LaButti K.M."/>
            <person name="Schmutz J."/>
            <person name="Jabbour D."/>
            <person name="Luo H."/>
            <person name="Baker S.E."/>
            <person name="Pisabarro A.G."/>
            <person name="Walton J.D."/>
            <person name="Blanchette R.A."/>
            <person name="Henrissat B."/>
            <person name="Martin F."/>
            <person name="Cullen D."/>
            <person name="Hibbett D.S."/>
            <person name="Grigoriev I.V."/>
        </authorList>
    </citation>
    <scope>NUCLEOTIDE SEQUENCE [LARGE SCALE GENOMIC DNA]</scope>
    <source>
        <strain evidence="3">MUCL 33604</strain>
    </source>
</reference>
<dbReference type="EMBL" id="KL197737">
    <property type="protein sequence ID" value="KDQ52895.1"/>
    <property type="molecule type" value="Genomic_DNA"/>
</dbReference>
<evidence type="ECO:0000313" key="2">
    <source>
        <dbReference type="EMBL" id="KDQ52895.1"/>
    </source>
</evidence>
<keyword evidence="3" id="KW-1185">Reference proteome</keyword>
<accession>A0A067PGC7</accession>
<feature type="compositionally biased region" description="Basic and acidic residues" evidence="1">
    <location>
        <begin position="55"/>
        <end position="65"/>
    </location>
</feature>
<proteinExistence type="predicted"/>
<dbReference type="Proteomes" id="UP000027265">
    <property type="component" value="Unassembled WGS sequence"/>
</dbReference>
<evidence type="ECO:0000256" key="1">
    <source>
        <dbReference type="SAM" id="MobiDB-lite"/>
    </source>
</evidence>
<protein>
    <submittedName>
        <fullName evidence="2">Uncharacterized protein</fullName>
    </submittedName>
</protein>
<dbReference type="AlphaFoldDB" id="A0A067PGC7"/>
<feature type="region of interest" description="Disordered" evidence="1">
    <location>
        <begin position="34"/>
        <end position="65"/>
    </location>
</feature>
<evidence type="ECO:0000313" key="3">
    <source>
        <dbReference type="Proteomes" id="UP000027265"/>
    </source>
</evidence>